<dbReference type="InterPro" id="IPR008310">
    <property type="entry name" value="UPF0735_ACT_dom-cont"/>
</dbReference>
<evidence type="ECO:0000259" key="1">
    <source>
        <dbReference type="PROSITE" id="PS51671"/>
    </source>
</evidence>
<proteinExistence type="predicted"/>
<dbReference type="PIRSF" id="PIRSF025624">
    <property type="entry name" value="ACT_PheB"/>
    <property type="match status" value="1"/>
</dbReference>
<dbReference type="SUPFAM" id="SSF55021">
    <property type="entry name" value="ACT-like"/>
    <property type="match status" value="1"/>
</dbReference>
<comment type="caution">
    <text evidence="2">The sequence shown here is derived from an EMBL/GenBank/DDBJ whole genome shotgun (WGS) entry which is preliminary data.</text>
</comment>
<protein>
    <submittedName>
        <fullName evidence="2">ACT domain-containing protein</fullName>
    </submittedName>
</protein>
<evidence type="ECO:0000313" key="2">
    <source>
        <dbReference type="EMBL" id="RLL14751.1"/>
    </source>
</evidence>
<evidence type="ECO:0000313" key="3">
    <source>
        <dbReference type="Proteomes" id="UP000276301"/>
    </source>
</evidence>
<dbReference type="AlphaFoldDB" id="A0A498D577"/>
<name>A0A498D577_9FIRM</name>
<dbReference type="Proteomes" id="UP000276301">
    <property type="component" value="Unassembled WGS sequence"/>
</dbReference>
<dbReference type="InterPro" id="IPR002912">
    <property type="entry name" value="ACT_dom"/>
</dbReference>
<keyword evidence="3" id="KW-1185">Reference proteome</keyword>
<dbReference type="EMBL" id="RCHT01000001">
    <property type="protein sequence ID" value="RLL14751.1"/>
    <property type="molecule type" value="Genomic_DNA"/>
</dbReference>
<feature type="domain" description="ACT" evidence="1">
    <location>
        <begin position="77"/>
        <end position="150"/>
    </location>
</feature>
<accession>A0A498D577</accession>
<dbReference type="InterPro" id="IPR045865">
    <property type="entry name" value="ACT-like_dom_sf"/>
</dbReference>
<sequence>MRGVDALSENLKFLLVDAQVLPDVFLKVVQAKMLLAQGKAKSSSQAAQMAGISRSAFYKYKDAIYLYDERMNENLVTFYLTLEDRPGVLSSLLSSFYKAGANIITVNQNIPVDGVAIATVSVRTNQSSLSRSEMIEMLGALDGIVEAKTI</sequence>
<organism evidence="2 3">
    <name type="scientific">Anaerotruncus massiliensis</name>
    <name type="common">ex Liu et al. 2021</name>
    <dbReference type="NCBI Taxonomy" id="2321404"/>
    <lineage>
        <taxon>Bacteria</taxon>
        <taxon>Bacillati</taxon>
        <taxon>Bacillota</taxon>
        <taxon>Clostridia</taxon>
        <taxon>Eubacteriales</taxon>
        <taxon>Oscillospiraceae</taxon>
        <taxon>Anaerotruncus</taxon>
    </lineage>
</organism>
<dbReference type="NCBIfam" id="NF003361">
    <property type="entry name" value="PRK04435.1"/>
    <property type="match status" value="1"/>
</dbReference>
<dbReference type="PROSITE" id="PS51671">
    <property type="entry name" value="ACT"/>
    <property type="match status" value="1"/>
</dbReference>
<gene>
    <name evidence="2" type="ORF">D4A47_01865</name>
</gene>
<reference evidence="2 3" key="1">
    <citation type="submission" date="2018-10" db="EMBL/GenBank/DDBJ databases">
        <title>Anaerotruncus faecis sp. nov., isolated from human feces.</title>
        <authorList>
            <person name="Wang Y.-J."/>
        </authorList>
    </citation>
    <scope>NUCLEOTIDE SEQUENCE [LARGE SCALE GENOMIC DNA]</scope>
    <source>
        <strain evidence="2 3">22A2-44</strain>
    </source>
</reference>